<protein>
    <submittedName>
        <fullName evidence="1">Uncharacterized protein</fullName>
    </submittedName>
</protein>
<evidence type="ECO:0000313" key="2">
    <source>
        <dbReference type="Proteomes" id="UP001501638"/>
    </source>
</evidence>
<name>A0ABP5WBP5_9ACTN</name>
<evidence type="ECO:0000313" key="1">
    <source>
        <dbReference type="EMBL" id="GAA2421855.1"/>
    </source>
</evidence>
<dbReference type="EMBL" id="BAAASZ010000002">
    <property type="protein sequence ID" value="GAA2421855.1"/>
    <property type="molecule type" value="Genomic_DNA"/>
</dbReference>
<gene>
    <name evidence="1" type="ORF">GCM10010405_00120</name>
</gene>
<dbReference type="Proteomes" id="UP001501638">
    <property type="component" value="Unassembled WGS sequence"/>
</dbReference>
<comment type="caution">
    <text evidence="1">The sequence shown here is derived from an EMBL/GenBank/DDBJ whole genome shotgun (WGS) entry which is preliminary data.</text>
</comment>
<keyword evidence="2" id="KW-1185">Reference proteome</keyword>
<accession>A0ABP5WBP5</accession>
<organism evidence="1 2">
    <name type="scientific">Streptomyces macrosporus</name>
    <dbReference type="NCBI Taxonomy" id="44032"/>
    <lineage>
        <taxon>Bacteria</taxon>
        <taxon>Bacillati</taxon>
        <taxon>Actinomycetota</taxon>
        <taxon>Actinomycetes</taxon>
        <taxon>Kitasatosporales</taxon>
        <taxon>Streptomycetaceae</taxon>
        <taxon>Streptomyces</taxon>
    </lineage>
</organism>
<sequence>MTRTLGDIEYAQGFRFEWSEQRKENGALCGWFFRDDPDNDPERFYRMWIIEIPAERGQEAAYWVQPGPNENPGWPLPSLDMATAYLTGWFAGRGEW</sequence>
<dbReference type="RefSeq" id="WP_344319885.1">
    <property type="nucleotide sequence ID" value="NZ_BAAASZ010000002.1"/>
</dbReference>
<reference evidence="2" key="1">
    <citation type="journal article" date="2019" name="Int. J. Syst. Evol. Microbiol.">
        <title>The Global Catalogue of Microorganisms (GCM) 10K type strain sequencing project: providing services to taxonomists for standard genome sequencing and annotation.</title>
        <authorList>
            <consortium name="The Broad Institute Genomics Platform"/>
            <consortium name="The Broad Institute Genome Sequencing Center for Infectious Disease"/>
            <person name="Wu L."/>
            <person name="Ma J."/>
        </authorList>
    </citation>
    <scope>NUCLEOTIDE SEQUENCE [LARGE SCALE GENOMIC DNA]</scope>
    <source>
        <strain evidence="2">JCM 6305</strain>
    </source>
</reference>
<proteinExistence type="predicted"/>